<keyword evidence="2" id="KW-0862">Zinc</keyword>
<evidence type="ECO:0000313" key="6">
    <source>
        <dbReference type="Proteomes" id="UP000694844"/>
    </source>
</evidence>
<dbReference type="AlphaFoldDB" id="A0A8B8C4H5"/>
<feature type="domain" description="B box-type" evidence="5">
    <location>
        <begin position="24"/>
        <end position="69"/>
    </location>
</feature>
<dbReference type="OrthoDB" id="6088471at2759"/>
<evidence type="ECO:0000313" key="7">
    <source>
        <dbReference type="RefSeq" id="XP_022309841.1"/>
    </source>
</evidence>
<keyword evidence="4" id="KW-0175">Coiled coil</keyword>
<dbReference type="GO" id="GO:0061630">
    <property type="term" value="F:ubiquitin protein ligase activity"/>
    <property type="evidence" value="ECO:0007669"/>
    <property type="project" value="TreeGrafter"/>
</dbReference>
<dbReference type="InterPro" id="IPR015943">
    <property type="entry name" value="WD40/YVTN_repeat-like_dom_sf"/>
</dbReference>
<dbReference type="PROSITE" id="PS50119">
    <property type="entry name" value="ZF_BBOX"/>
    <property type="match status" value="2"/>
</dbReference>
<dbReference type="GO" id="GO:0043161">
    <property type="term" value="P:proteasome-mediated ubiquitin-dependent protein catabolic process"/>
    <property type="evidence" value="ECO:0007669"/>
    <property type="project" value="TreeGrafter"/>
</dbReference>
<keyword evidence="2" id="KW-0479">Metal-binding</keyword>
<dbReference type="KEGG" id="cvn:111115411"/>
<dbReference type="Gene3D" id="3.30.160.60">
    <property type="entry name" value="Classic Zinc Finger"/>
    <property type="match status" value="1"/>
</dbReference>
<dbReference type="PROSITE" id="PS51125">
    <property type="entry name" value="NHL"/>
    <property type="match status" value="2"/>
</dbReference>
<reference evidence="7" key="1">
    <citation type="submission" date="2025-08" db="UniProtKB">
        <authorList>
            <consortium name="RefSeq"/>
        </authorList>
    </citation>
    <scope>IDENTIFICATION</scope>
    <source>
        <tissue evidence="7">Whole sample</tissue>
    </source>
</reference>
<dbReference type="InterPro" id="IPR000315">
    <property type="entry name" value="Znf_B-box"/>
</dbReference>
<sequence length="589" mass="67157">MRCTSEEDSSIAGNDTMDPRNSGQDIIWCDLCESRVPPLHCEICHINLCKVCVGEHILKRPQEHKLVLFKDRESTIIYPQCQKHPSNICELQCKTCNIPLCATCVSSGDHDQHEKIRLLEIFTNKKELIERDSRKFRNSIYPRYQEAASNIWDLREEVEKHSLELETVLNKQREAMITQLDSIVQSMRNEIKERKVQLTVAIDRREEEINNKVNEVTTIIRDLKILQDTDVVCRVTDYTSRNAEFLSLPSQFQVTFPTFTSRTINREEIIQQFGSLSYPPINNLTRPLFDENVITTEEHGSPMINISALSTPNRPLMDAPRVVTDIRTEFQGFNHHIHSVICLNDEKIWTSGTDKSIKLYNLQGELLKMVETRSGNEPLGIAVTQNGELLYADDRDGSINLVRDTQIQPVITLPGWKPLAMCSTSSGDLLIVIEIKSKKHIKVVRYAGYQEMQSIQYDDHGNLLFSYDHFKYLTENKNLDICVSDSAAGAVVVVNAAGKLRFRYTGPLSTHGGSFLPRGVTADRLGNILIADSTKHHIQIVDQDGSFLRYIDSCGLQRPWGLCVDSKDNLFVTERETGKVKKIQYRSCR</sequence>
<dbReference type="SUPFAM" id="SSF101898">
    <property type="entry name" value="NHL repeat"/>
    <property type="match status" value="1"/>
</dbReference>
<protein>
    <submittedName>
        <fullName evidence="7">Uncharacterized protein LOC111115411</fullName>
    </submittedName>
</protein>
<dbReference type="PANTHER" id="PTHR24104:SF25">
    <property type="entry name" value="PROTEIN LIN-41"/>
    <property type="match status" value="1"/>
</dbReference>
<keyword evidence="1" id="KW-0677">Repeat</keyword>
<dbReference type="Gene3D" id="2.130.10.10">
    <property type="entry name" value="YVTN repeat-like/Quinoprotein amine dehydrogenase"/>
    <property type="match status" value="1"/>
</dbReference>
<dbReference type="Pfam" id="PF01436">
    <property type="entry name" value="NHL"/>
    <property type="match status" value="1"/>
</dbReference>
<dbReference type="GO" id="GO:0000209">
    <property type="term" value="P:protein polyubiquitination"/>
    <property type="evidence" value="ECO:0007669"/>
    <property type="project" value="TreeGrafter"/>
</dbReference>
<feature type="repeat" description="NHL" evidence="3">
    <location>
        <begin position="545"/>
        <end position="586"/>
    </location>
</feature>
<dbReference type="Gene3D" id="2.120.10.30">
    <property type="entry name" value="TolB, C-terminal domain"/>
    <property type="match status" value="1"/>
</dbReference>
<keyword evidence="6" id="KW-1185">Reference proteome</keyword>
<dbReference type="CDD" id="cd19756">
    <property type="entry name" value="Bbox2"/>
    <property type="match status" value="1"/>
</dbReference>
<accession>A0A8B8C4H5</accession>
<proteinExistence type="predicted"/>
<evidence type="ECO:0000256" key="4">
    <source>
        <dbReference type="SAM" id="Coils"/>
    </source>
</evidence>
<evidence type="ECO:0000256" key="1">
    <source>
        <dbReference type="ARBA" id="ARBA00022737"/>
    </source>
</evidence>
<dbReference type="InterPro" id="IPR011042">
    <property type="entry name" value="6-blade_b-propeller_TolB-like"/>
</dbReference>
<dbReference type="GO" id="GO:0008270">
    <property type="term" value="F:zinc ion binding"/>
    <property type="evidence" value="ECO:0007669"/>
    <property type="project" value="UniProtKB-KW"/>
</dbReference>
<evidence type="ECO:0000256" key="2">
    <source>
        <dbReference type="PROSITE-ProRule" id="PRU00024"/>
    </source>
</evidence>
<evidence type="ECO:0000259" key="5">
    <source>
        <dbReference type="PROSITE" id="PS50119"/>
    </source>
</evidence>
<feature type="coiled-coil region" evidence="4">
    <location>
        <begin position="144"/>
        <end position="208"/>
    </location>
</feature>
<dbReference type="GeneID" id="111115411"/>
<dbReference type="RefSeq" id="XP_022309841.1">
    <property type="nucleotide sequence ID" value="XM_022454133.1"/>
</dbReference>
<dbReference type="InterPro" id="IPR050952">
    <property type="entry name" value="TRIM-NHL_E3_ligases"/>
</dbReference>
<dbReference type="SUPFAM" id="SSF57845">
    <property type="entry name" value="B-box zinc-binding domain"/>
    <property type="match status" value="1"/>
</dbReference>
<feature type="domain" description="B box-type" evidence="5">
    <location>
        <begin position="81"/>
        <end position="118"/>
    </location>
</feature>
<gene>
    <name evidence="7" type="primary">LOC111115411</name>
</gene>
<evidence type="ECO:0000256" key="3">
    <source>
        <dbReference type="PROSITE-ProRule" id="PRU00504"/>
    </source>
</evidence>
<keyword evidence="2" id="KW-0863">Zinc-finger</keyword>
<dbReference type="PANTHER" id="PTHR24104">
    <property type="entry name" value="E3 UBIQUITIN-PROTEIN LIGASE NHLRC1-RELATED"/>
    <property type="match status" value="1"/>
</dbReference>
<name>A0A8B8C4H5_CRAVI</name>
<dbReference type="InterPro" id="IPR001258">
    <property type="entry name" value="NHL_repeat"/>
</dbReference>
<organism evidence="6 7">
    <name type="scientific">Crassostrea virginica</name>
    <name type="common">Eastern oyster</name>
    <dbReference type="NCBI Taxonomy" id="6565"/>
    <lineage>
        <taxon>Eukaryota</taxon>
        <taxon>Metazoa</taxon>
        <taxon>Spiralia</taxon>
        <taxon>Lophotrochozoa</taxon>
        <taxon>Mollusca</taxon>
        <taxon>Bivalvia</taxon>
        <taxon>Autobranchia</taxon>
        <taxon>Pteriomorphia</taxon>
        <taxon>Ostreida</taxon>
        <taxon>Ostreoidea</taxon>
        <taxon>Ostreidae</taxon>
        <taxon>Crassostrea</taxon>
    </lineage>
</organism>
<feature type="repeat" description="NHL" evidence="3">
    <location>
        <begin position="516"/>
        <end position="544"/>
    </location>
</feature>
<dbReference type="Proteomes" id="UP000694844">
    <property type="component" value="Chromosome 9"/>
</dbReference>